<dbReference type="EMBL" id="KV417516">
    <property type="protein sequence ID" value="KZP26120.1"/>
    <property type="molecule type" value="Genomic_DNA"/>
</dbReference>
<gene>
    <name evidence="1" type="ORF">FIBSPDRAFT_819832</name>
</gene>
<proteinExistence type="predicted"/>
<sequence length="80" mass="9255">MVQRISISTQVFLENRIGYMVRFPGTSSTRYGSHGEAAAELIIRRDFYLQFLELVRDVKEKGTFTNIEDNIYHGIQDIPT</sequence>
<dbReference type="AlphaFoldDB" id="A0A166PI54"/>
<accession>A0A166PI54</accession>
<dbReference type="STRING" id="436010.A0A166PI54"/>
<organism evidence="1 2">
    <name type="scientific">Athelia psychrophila</name>
    <dbReference type="NCBI Taxonomy" id="1759441"/>
    <lineage>
        <taxon>Eukaryota</taxon>
        <taxon>Fungi</taxon>
        <taxon>Dikarya</taxon>
        <taxon>Basidiomycota</taxon>
        <taxon>Agaricomycotina</taxon>
        <taxon>Agaricomycetes</taxon>
        <taxon>Agaricomycetidae</taxon>
        <taxon>Atheliales</taxon>
        <taxon>Atheliaceae</taxon>
        <taxon>Athelia</taxon>
    </lineage>
</organism>
<protein>
    <submittedName>
        <fullName evidence="1">Uncharacterized protein</fullName>
    </submittedName>
</protein>
<dbReference type="Proteomes" id="UP000076532">
    <property type="component" value="Unassembled WGS sequence"/>
</dbReference>
<evidence type="ECO:0000313" key="2">
    <source>
        <dbReference type="Proteomes" id="UP000076532"/>
    </source>
</evidence>
<name>A0A166PI54_9AGAM</name>
<keyword evidence="2" id="KW-1185">Reference proteome</keyword>
<dbReference type="OrthoDB" id="3215311at2759"/>
<reference evidence="1 2" key="1">
    <citation type="journal article" date="2016" name="Mol. Biol. Evol.">
        <title>Comparative Genomics of Early-Diverging Mushroom-Forming Fungi Provides Insights into the Origins of Lignocellulose Decay Capabilities.</title>
        <authorList>
            <person name="Nagy L.G."/>
            <person name="Riley R."/>
            <person name="Tritt A."/>
            <person name="Adam C."/>
            <person name="Daum C."/>
            <person name="Floudas D."/>
            <person name="Sun H."/>
            <person name="Yadav J.S."/>
            <person name="Pangilinan J."/>
            <person name="Larsson K.H."/>
            <person name="Matsuura K."/>
            <person name="Barry K."/>
            <person name="Labutti K."/>
            <person name="Kuo R."/>
            <person name="Ohm R.A."/>
            <person name="Bhattacharya S.S."/>
            <person name="Shirouzu T."/>
            <person name="Yoshinaga Y."/>
            <person name="Martin F.M."/>
            <person name="Grigoriev I.V."/>
            <person name="Hibbett D.S."/>
        </authorList>
    </citation>
    <scope>NUCLEOTIDE SEQUENCE [LARGE SCALE GENOMIC DNA]</scope>
    <source>
        <strain evidence="1 2">CBS 109695</strain>
    </source>
</reference>
<evidence type="ECO:0000313" key="1">
    <source>
        <dbReference type="EMBL" id="KZP26120.1"/>
    </source>
</evidence>
<feature type="non-terminal residue" evidence="1">
    <location>
        <position position="80"/>
    </location>
</feature>